<dbReference type="CDD" id="cd08276">
    <property type="entry name" value="MDR7"/>
    <property type="match status" value="1"/>
</dbReference>
<dbReference type="InterPro" id="IPR052711">
    <property type="entry name" value="Zinc_ADH-like"/>
</dbReference>
<evidence type="ECO:0000259" key="1">
    <source>
        <dbReference type="SMART" id="SM00829"/>
    </source>
</evidence>
<dbReference type="EMBL" id="AKKL01000022">
    <property type="protein sequence ID" value="EKT62010.1"/>
    <property type="molecule type" value="Genomic_DNA"/>
</dbReference>
<dbReference type="PATRIC" id="fig|1141662.3.peg.1813"/>
<dbReference type="InterPro" id="IPR013149">
    <property type="entry name" value="ADH-like_C"/>
</dbReference>
<proteinExistence type="predicted"/>
<protein>
    <submittedName>
        <fullName evidence="2">Alcohol dehydrogenase</fullName>
    </submittedName>
</protein>
<feature type="domain" description="Enoyl reductase (ER)" evidence="1">
    <location>
        <begin position="11"/>
        <end position="334"/>
    </location>
</feature>
<dbReference type="PANTHER" id="PTHR45033:SF2">
    <property type="entry name" value="ZINC-TYPE ALCOHOL DEHYDROGENASE-LIKE PROTEIN C1773.06C"/>
    <property type="match status" value="1"/>
</dbReference>
<gene>
    <name evidence="2" type="ORF">OOA_08966</name>
</gene>
<dbReference type="RefSeq" id="WP_008911809.1">
    <property type="nucleotide sequence ID" value="NZ_KB233222.1"/>
</dbReference>
<dbReference type="InterPro" id="IPR013154">
    <property type="entry name" value="ADH-like_N"/>
</dbReference>
<dbReference type="InterPro" id="IPR036291">
    <property type="entry name" value="NAD(P)-bd_dom_sf"/>
</dbReference>
<dbReference type="InterPro" id="IPR011032">
    <property type="entry name" value="GroES-like_sf"/>
</dbReference>
<evidence type="ECO:0000313" key="3">
    <source>
        <dbReference type="Proteomes" id="UP000009336"/>
    </source>
</evidence>
<dbReference type="eggNOG" id="COG0604">
    <property type="taxonomic scope" value="Bacteria"/>
</dbReference>
<evidence type="ECO:0000313" key="2">
    <source>
        <dbReference type="EMBL" id="EKT62010.1"/>
    </source>
</evidence>
<dbReference type="SUPFAM" id="SSF50129">
    <property type="entry name" value="GroES-like"/>
    <property type="match status" value="1"/>
</dbReference>
<dbReference type="OrthoDB" id="9773078at2"/>
<dbReference type="PANTHER" id="PTHR45033">
    <property type="match status" value="1"/>
</dbReference>
<dbReference type="Pfam" id="PF08240">
    <property type="entry name" value="ADH_N"/>
    <property type="match status" value="1"/>
</dbReference>
<dbReference type="Gene3D" id="3.90.180.10">
    <property type="entry name" value="Medium-chain alcohol dehydrogenases, catalytic domain"/>
    <property type="match status" value="1"/>
</dbReference>
<dbReference type="SUPFAM" id="SSF51735">
    <property type="entry name" value="NAD(P)-binding Rossmann-fold domains"/>
    <property type="match status" value="1"/>
</dbReference>
<keyword evidence="3" id="KW-1185">Reference proteome</keyword>
<dbReference type="AlphaFoldDB" id="K8X0M0"/>
<dbReference type="InterPro" id="IPR020843">
    <property type="entry name" value="ER"/>
</dbReference>
<dbReference type="Gene3D" id="3.40.50.720">
    <property type="entry name" value="NAD(P)-binding Rossmann-like Domain"/>
    <property type="match status" value="1"/>
</dbReference>
<organism evidence="2 3">
    <name type="scientific">Providencia burhodogranariea DSM 19968</name>
    <dbReference type="NCBI Taxonomy" id="1141662"/>
    <lineage>
        <taxon>Bacteria</taxon>
        <taxon>Pseudomonadati</taxon>
        <taxon>Pseudomonadota</taxon>
        <taxon>Gammaproteobacteria</taxon>
        <taxon>Enterobacterales</taxon>
        <taxon>Morganellaceae</taxon>
        <taxon>Providencia</taxon>
    </lineage>
</organism>
<dbReference type="Pfam" id="PF00107">
    <property type="entry name" value="ADH_zinc_N"/>
    <property type="match status" value="1"/>
</dbReference>
<accession>K8X0M0</accession>
<name>K8X0M0_9GAMM</name>
<dbReference type="Proteomes" id="UP000009336">
    <property type="component" value="Unassembled WGS sequence"/>
</dbReference>
<dbReference type="GO" id="GO:0016491">
    <property type="term" value="F:oxidoreductase activity"/>
    <property type="evidence" value="ECO:0007669"/>
    <property type="project" value="InterPro"/>
</dbReference>
<comment type="caution">
    <text evidence="2">The sequence shown here is derived from an EMBL/GenBank/DDBJ whole genome shotgun (WGS) entry which is preliminary data.</text>
</comment>
<reference evidence="2 3" key="1">
    <citation type="journal article" date="2012" name="BMC Genomics">
        <title>Comparative genomics of bacteria in the genus Providencia isolated from wild Drosophila melanogaster.</title>
        <authorList>
            <person name="Galac M.R."/>
            <person name="Lazzaro B.P."/>
        </authorList>
    </citation>
    <scope>NUCLEOTIDE SEQUENCE [LARGE SCALE GENOMIC DNA]</scope>
    <source>
        <strain evidence="2 3">DSM 19968</strain>
    </source>
</reference>
<dbReference type="STRING" id="1141662.OOA_08966"/>
<dbReference type="SMART" id="SM00829">
    <property type="entry name" value="PKS_ER"/>
    <property type="match status" value="1"/>
</dbReference>
<sequence length="338" mass="36013">MKAYKIKNIAGNISLKLEENLIPEPGENEVRIRVAATSLNYRDLIMLDQAIDGSLDDRVPLSDGAGIVDAIGTGVTEWAMGDRVIISYFRDWVSGRFRSAYLNSALGGPDTDGVLAEYIIMPSSALVSVPEHLSLEQAATLPCAAVTAWHGLFVRGGLQANDTLLVQGTGGVALFALQFAVAVGARVIVLSSSDKKLEHAKALGASDLINYQKTPEWQNAVRNATSGEGVTHVLELGGPDTYERSLQSLAPTGHLIQVGVLTGFAPKPDLSIIQPLNADIHGIIVGSTAHLHDLSEFMLSHNLFPIIDSSFAFENANSAIAHLRSGSHFGKVVLRVSS</sequence>
<dbReference type="HOGENOM" id="CLU_026673_3_4_6"/>